<name>A0ABD3MNM2_9STRA</name>
<organism evidence="1 2">
    <name type="scientific">Discostella pseudostelligera</name>
    <dbReference type="NCBI Taxonomy" id="259834"/>
    <lineage>
        <taxon>Eukaryota</taxon>
        <taxon>Sar</taxon>
        <taxon>Stramenopiles</taxon>
        <taxon>Ochrophyta</taxon>
        <taxon>Bacillariophyta</taxon>
        <taxon>Coscinodiscophyceae</taxon>
        <taxon>Thalassiosirophycidae</taxon>
        <taxon>Stephanodiscales</taxon>
        <taxon>Stephanodiscaceae</taxon>
        <taxon>Discostella</taxon>
    </lineage>
</organism>
<sequence>MRCLGIMVLYTCCTIQGVEINKILHLESCLGQIGNQHSRIASVVKPSKEELFQQKCLGASTIPP</sequence>
<keyword evidence="2" id="KW-1185">Reference proteome</keyword>
<evidence type="ECO:0000313" key="2">
    <source>
        <dbReference type="Proteomes" id="UP001530293"/>
    </source>
</evidence>
<evidence type="ECO:0000313" key="1">
    <source>
        <dbReference type="EMBL" id="KAL3764441.1"/>
    </source>
</evidence>
<protein>
    <submittedName>
        <fullName evidence="1">Uncharacterized protein</fullName>
    </submittedName>
</protein>
<comment type="caution">
    <text evidence="1">The sequence shown here is derived from an EMBL/GenBank/DDBJ whole genome shotgun (WGS) entry which is preliminary data.</text>
</comment>
<dbReference type="AlphaFoldDB" id="A0ABD3MNM2"/>
<proteinExistence type="predicted"/>
<dbReference type="Proteomes" id="UP001530293">
    <property type="component" value="Unassembled WGS sequence"/>
</dbReference>
<gene>
    <name evidence="1" type="ORF">ACHAWU_004947</name>
</gene>
<dbReference type="EMBL" id="JALLBG020000105">
    <property type="protein sequence ID" value="KAL3764441.1"/>
    <property type="molecule type" value="Genomic_DNA"/>
</dbReference>
<accession>A0ABD3MNM2</accession>
<reference evidence="1 2" key="1">
    <citation type="submission" date="2024-10" db="EMBL/GenBank/DDBJ databases">
        <title>Updated reference genomes for cyclostephanoid diatoms.</title>
        <authorList>
            <person name="Roberts W.R."/>
            <person name="Alverson A.J."/>
        </authorList>
    </citation>
    <scope>NUCLEOTIDE SEQUENCE [LARGE SCALE GENOMIC DNA]</scope>
    <source>
        <strain evidence="1 2">AJA232-27</strain>
    </source>
</reference>